<keyword evidence="4" id="KW-1185">Reference proteome</keyword>
<sequence>MVPAATVVVPELPYTVSGKVDTKALPDPFGDRPAAAERGAEPSAALDPVEETVAGIWARTLGVERSRLDAQADFYHLGGTSLSLLAMLAAVCREVLTPAQEDAFMGELARILGEPTLERVAALAREAIG</sequence>
<evidence type="ECO:0000313" key="4">
    <source>
        <dbReference type="Proteomes" id="UP001500305"/>
    </source>
</evidence>
<comment type="caution">
    <text evidence="3">The sequence shown here is derived from an EMBL/GenBank/DDBJ whole genome shotgun (WGS) entry which is preliminary data.</text>
</comment>
<dbReference type="Proteomes" id="UP001500305">
    <property type="component" value="Unassembled WGS sequence"/>
</dbReference>
<dbReference type="Pfam" id="PF00550">
    <property type="entry name" value="PP-binding"/>
    <property type="match status" value="1"/>
</dbReference>
<protein>
    <recommendedName>
        <fullName evidence="2">Carrier domain-containing protein</fullName>
    </recommendedName>
</protein>
<dbReference type="InterPro" id="IPR036736">
    <property type="entry name" value="ACP-like_sf"/>
</dbReference>
<dbReference type="SUPFAM" id="SSF56801">
    <property type="entry name" value="Acetyl-CoA synthetase-like"/>
    <property type="match status" value="1"/>
</dbReference>
<dbReference type="Gene3D" id="1.10.1200.10">
    <property type="entry name" value="ACP-like"/>
    <property type="match status" value="1"/>
</dbReference>
<dbReference type="EMBL" id="BAAATR010000007">
    <property type="protein sequence ID" value="GAA2240483.1"/>
    <property type="molecule type" value="Genomic_DNA"/>
</dbReference>
<evidence type="ECO:0000259" key="2">
    <source>
        <dbReference type="PROSITE" id="PS50075"/>
    </source>
</evidence>
<dbReference type="PANTHER" id="PTHR45527:SF1">
    <property type="entry name" value="FATTY ACID SYNTHASE"/>
    <property type="match status" value="1"/>
</dbReference>
<dbReference type="Gene3D" id="3.30.300.30">
    <property type="match status" value="1"/>
</dbReference>
<feature type="region of interest" description="Disordered" evidence="1">
    <location>
        <begin position="23"/>
        <end position="44"/>
    </location>
</feature>
<dbReference type="SUPFAM" id="SSF47336">
    <property type="entry name" value="ACP-like"/>
    <property type="match status" value="1"/>
</dbReference>
<feature type="domain" description="Carrier" evidence="2">
    <location>
        <begin position="47"/>
        <end position="128"/>
    </location>
</feature>
<accession>A0ABP5QR66</accession>
<gene>
    <name evidence="3" type="ORF">GCM10010430_22420</name>
</gene>
<dbReference type="InterPro" id="IPR009081">
    <property type="entry name" value="PP-bd_ACP"/>
</dbReference>
<dbReference type="InterPro" id="IPR045851">
    <property type="entry name" value="AMP-bd_C_sf"/>
</dbReference>
<proteinExistence type="predicted"/>
<evidence type="ECO:0000256" key="1">
    <source>
        <dbReference type="SAM" id="MobiDB-lite"/>
    </source>
</evidence>
<dbReference type="RefSeq" id="WP_344636141.1">
    <property type="nucleotide sequence ID" value="NZ_BAAATR010000007.1"/>
</dbReference>
<organism evidence="3 4">
    <name type="scientific">Kitasatospora cystarginea</name>
    <dbReference type="NCBI Taxonomy" id="58350"/>
    <lineage>
        <taxon>Bacteria</taxon>
        <taxon>Bacillati</taxon>
        <taxon>Actinomycetota</taxon>
        <taxon>Actinomycetes</taxon>
        <taxon>Kitasatosporales</taxon>
        <taxon>Streptomycetaceae</taxon>
        <taxon>Kitasatospora</taxon>
    </lineage>
</organism>
<name>A0ABP5QR66_9ACTN</name>
<reference evidence="4" key="1">
    <citation type="journal article" date="2019" name="Int. J. Syst. Evol. Microbiol.">
        <title>The Global Catalogue of Microorganisms (GCM) 10K type strain sequencing project: providing services to taxonomists for standard genome sequencing and annotation.</title>
        <authorList>
            <consortium name="The Broad Institute Genomics Platform"/>
            <consortium name="The Broad Institute Genome Sequencing Center for Infectious Disease"/>
            <person name="Wu L."/>
            <person name="Ma J."/>
        </authorList>
    </citation>
    <scope>NUCLEOTIDE SEQUENCE [LARGE SCALE GENOMIC DNA]</scope>
    <source>
        <strain evidence="4">JCM 7356</strain>
    </source>
</reference>
<evidence type="ECO:0000313" key="3">
    <source>
        <dbReference type="EMBL" id="GAA2240483.1"/>
    </source>
</evidence>
<dbReference type="PROSITE" id="PS50075">
    <property type="entry name" value="CARRIER"/>
    <property type="match status" value="1"/>
</dbReference>
<dbReference type="PANTHER" id="PTHR45527">
    <property type="entry name" value="NONRIBOSOMAL PEPTIDE SYNTHETASE"/>
    <property type="match status" value="1"/>
</dbReference>